<comment type="caution">
    <text evidence="1">The sequence shown here is derived from an EMBL/GenBank/DDBJ whole genome shotgun (WGS) entry which is preliminary data.</text>
</comment>
<evidence type="ECO:0008006" key="3">
    <source>
        <dbReference type="Google" id="ProtNLM"/>
    </source>
</evidence>
<dbReference type="Pfam" id="PF04827">
    <property type="entry name" value="Plant_tran"/>
    <property type="match status" value="1"/>
</dbReference>
<gene>
    <name evidence="1" type="ORF">E3N88_24444</name>
</gene>
<dbReference type="OrthoDB" id="2507073at2759"/>
<dbReference type="PANTHER" id="PTHR47150">
    <property type="entry name" value="OS12G0169200 PROTEIN"/>
    <property type="match status" value="1"/>
</dbReference>
<dbReference type="PANTHER" id="PTHR47150:SF4">
    <property type="entry name" value="HARBINGER TRANSPOSASE-DERIVED PROTEIN-RELATED"/>
    <property type="match status" value="1"/>
</dbReference>
<dbReference type="Proteomes" id="UP000326396">
    <property type="component" value="Linkage Group LG3"/>
</dbReference>
<reference evidence="1 2" key="1">
    <citation type="submission" date="2019-05" db="EMBL/GenBank/DDBJ databases">
        <title>Mikania micrantha, genome provides insights into the molecular mechanism of rapid growth.</title>
        <authorList>
            <person name="Liu B."/>
        </authorList>
    </citation>
    <scope>NUCLEOTIDE SEQUENCE [LARGE SCALE GENOMIC DNA]</scope>
    <source>
        <strain evidence="1">NLD-2019</strain>
        <tissue evidence="1">Leaf</tissue>
    </source>
</reference>
<evidence type="ECO:0000313" key="2">
    <source>
        <dbReference type="Proteomes" id="UP000326396"/>
    </source>
</evidence>
<organism evidence="1 2">
    <name type="scientific">Mikania micrantha</name>
    <name type="common">bitter vine</name>
    <dbReference type="NCBI Taxonomy" id="192012"/>
    <lineage>
        <taxon>Eukaryota</taxon>
        <taxon>Viridiplantae</taxon>
        <taxon>Streptophyta</taxon>
        <taxon>Embryophyta</taxon>
        <taxon>Tracheophyta</taxon>
        <taxon>Spermatophyta</taxon>
        <taxon>Magnoliopsida</taxon>
        <taxon>eudicotyledons</taxon>
        <taxon>Gunneridae</taxon>
        <taxon>Pentapetalae</taxon>
        <taxon>asterids</taxon>
        <taxon>campanulids</taxon>
        <taxon>Asterales</taxon>
        <taxon>Asteraceae</taxon>
        <taxon>Asteroideae</taxon>
        <taxon>Heliantheae alliance</taxon>
        <taxon>Eupatorieae</taxon>
        <taxon>Mikania</taxon>
    </lineage>
</organism>
<protein>
    <recommendedName>
        <fullName evidence="3">DDE Tnp4 domain-containing protein</fullName>
    </recommendedName>
</protein>
<sequence length="269" mass="31111">MSSSSPVFSSSSSSSDNEGMEVFISLLSAMAQQNASQIPQLIIRRIQINRDREAGHDLLIRHYFGSEPLYNETVFKRRFRMQRHLFERIVNDLEGVDTYFQLRWDFTKVYVGYSTIGIREYGRHNGRLFTDRGQFMRGDHGCPSIILEAVAPFQVAQEGARKDVERAFGVLKKRFQIIKNPARAWHPKKIRSVMYACIIIHNMILECEGKSISPFVPDEDEPPSPFDIDDTRRDNQILALRNKSIHESLKADLVEHIERVRTDIVVRTI</sequence>
<dbReference type="AlphaFoldDB" id="A0A5N6N3B4"/>
<dbReference type="InterPro" id="IPR006912">
    <property type="entry name" value="Harbinger_derived_prot"/>
</dbReference>
<accession>A0A5N6N3B4</accession>
<evidence type="ECO:0000313" key="1">
    <source>
        <dbReference type="EMBL" id="KAD4384276.1"/>
    </source>
</evidence>
<keyword evidence="2" id="KW-1185">Reference proteome</keyword>
<dbReference type="EMBL" id="SZYD01000013">
    <property type="protein sequence ID" value="KAD4384276.1"/>
    <property type="molecule type" value="Genomic_DNA"/>
</dbReference>
<name>A0A5N6N3B4_9ASTR</name>
<proteinExistence type="predicted"/>